<keyword evidence="2" id="KW-0472">Membrane</keyword>
<accession>A0ABQ3HEP5</accession>
<feature type="compositionally biased region" description="Polar residues" evidence="1">
    <location>
        <begin position="207"/>
        <end position="220"/>
    </location>
</feature>
<evidence type="ECO:0000313" key="3">
    <source>
        <dbReference type="EMBL" id="GHE15973.1"/>
    </source>
</evidence>
<evidence type="ECO:0000313" key="4">
    <source>
        <dbReference type="Proteomes" id="UP000597341"/>
    </source>
</evidence>
<keyword evidence="2" id="KW-1133">Transmembrane helix</keyword>
<name>A0ABQ3HEP5_9ACTN</name>
<organism evidence="3 4">
    <name type="scientific">Nocardioides flavus</name>
    <name type="common">ex Wang et al. 2016</name>
    <dbReference type="NCBI Taxonomy" id="2058780"/>
    <lineage>
        <taxon>Bacteria</taxon>
        <taxon>Bacillati</taxon>
        <taxon>Actinomycetota</taxon>
        <taxon>Actinomycetes</taxon>
        <taxon>Propionibacteriales</taxon>
        <taxon>Nocardioidaceae</taxon>
        <taxon>Nocardioides</taxon>
    </lineage>
</organism>
<evidence type="ECO:0008006" key="5">
    <source>
        <dbReference type="Google" id="ProtNLM"/>
    </source>
</evidence>
<sequence length="472" mass="49995">MGRGNGRWIRGPDTAGRESAAPVRHPSRQLAAVVGATVVIDQVSKAIAWRGSGSATLNPGSEVIAPWLDATSRSSLGGAPLDLAGVLVLTTAAVLTVRRCRDRLLWWAAALNIAGWTSNLLDRLGLHWLTAPGSRRGTVDWLQGYNLADLTIWAGCALALAWLAREVLRDVGWDLRQPRQRVAAGVVVSVVTGLALAGMASTDGRMSPSTESPPERTTASECRDPAFALAPINRLLCADEPAAARPVEVTSAVACPAEDTAIVHVTVTNPNRGRRARFSLAASGPFRVAGATATHGQVEAGGTIDLRLVVRRRAAPTLLYLETAVQVWEAHGTDWVPGSGRLWSTDACSASWSGVRSAQVTFLCSPSGVAHVALAPRPLSDVDEPQPVVLTWSSPMKVVVAPREGRPRRAGLTIDLADRSLSVARVTPRTVSDVLTVTGWGPGTIDHGYRSARSVRLPVGRCLQPDGPSTFR</sequence>
<evidence type="ECO:0000256" key="2">
    <source>
        <dbReference type="SAM" id="Phobius"/>
    </source>
</evidence>
<feature type="transmembrane region" description="Helical" evidence="2">
    <location>
        <begin position="141"/>
        <end position="162"/>
    </location>
</feature>
<proteinExistence type="predicted"/>
<feature type="transmembrane region" description="Helical" evidence="2">
    <location>
        <begin position="182"/>
        <end position="200"/>
    </location>
</feature>
<reference evidence="4" key="1">
    <citation type="journal article" date="2019" name="Int. J. Syst. Evol. Microbiol.">
        <title>The Global Catalogue of Microorganisms (GCM) 10K type strain sequencing project: providing services to taxonomists for standard genome sequencing and annotation.</title>
        <authorList>
            <consortium name="The Broad Institute Genomics Platform"/>
            <consortium name="The Broad Institute Genome Sequencing Center for Infectious Disease"/>
            <person name="Wu L."/>
            <person name="Ma J."/>
        </authorList>
    </citation>
    <scope>NUCLEOTIDE SEQUENCE [LARGE SCALE GENOMIC DNA]</scope>
    <source>
        <strain evidence="4">CGMCC 1.12791</strain>
    </source>
</reference>
<evidence type="ECO:0000256" key="1">
    <source>
        <dbReference type="SAM" id="MobiDB-lite"/>
    </source>
</evidence>
<protein>
    <recommendedName>
        <fullName evidence="5">Signal peptidase II</fullName>
    </recommendedName>
</protein>
<feature type="transmembrane region" description="Helical" evidence="2">
    <location>
        <begin position="104"/>
        <end position="121"/>
    </location>
</feature>
<keyword evidence="4" id="KW-1185">Reference proteome</keyword>
<dbReference type="Proteomes" id="UP000597341">
    <property type="component" value="Unassembled WGS sequence"/>
</dbReference>
<comment type="caution">
    <text evidence="3">The sequence shown here is derived from an EMBL/GenBank/DDBJ whole genome shotgun (WGS) entry which is preliminary data.</text>
</comment>
<dbReference type="EMBL" id="BNAD01000001">
    <property type="protein sequence ID" value="GHE15973.1"/>
    <property type="molecule type" value="Genomic_DNA"/>
</dbReference>
<keyword evidence="2" id="KW-0812">Transmembrane</keyword>
<dbReference type="RefSeq" id="WP_191277909.1">
    <property type="nucleotide sequence ID" value="NZ_BNAD01000001.1"/>
</dbReference>
<gene>
    <name evidence="3" type="ORF">GCM10011376_06710</name>
</gene>
<feature type="region of interest" description="Disordered" evidence="1">
    <location>
        <begin position="1"/>
        <end position="22"/>
    </location>
</feature>
<feature type="region of interest" description="Disordered" evidence="1">
    <location>
        <begin position="201"/>
        <end position="221"/>
    </location>
</feature>